<gene>
    <name evidence="11" type="ORF">OCV63_16755</name>
</gene>
<evidence type="ECO:0000256" key="7">
    <source>
        <dbReference type="ARBA" id="ARBA00023012"/>
    </source>
</evidence>
<reference evidence="11 12" key="1">
    <citation type="journal article" date="2021" name="ISME Commun">
        <title>Automated analysis of genomic sequences facilitates high-throughput and comprehensive description of bacteria.</title>
        <authorList>
            <person name="Hitch T.C.A."/>
        </authorList>
    </citation>
    <scope>NUCLEOTIDE SEQUENCE [LARGE SCALE GENOMIC DNA]</scope>
    <source>
        <strain evidence="11 12">Sanger_04</strain>
    </source>
</reference>
<comment type="caution">
    <text evidence="11">The sequence shown here is derived from an EMBL/GenBank/DDBJ whole genome shotgun (WGS) entry which is preliminary data.</text>
</comment>
<dbReference type="GO" id="GO:0016301">
    <property type="term" value="F:kinase activity"/>
    <property type="evidence" value="ECO:0007669"/>
    <property type="project" value="UniProtKB-KW"/>
</dbReference>
<dbReference type="PROSITE" id="PS50109">
    <property type="entry name" value="HIS_KIN"/>
    <property type="match status" value="1"/>
</dbReference>
<dbReference type="Pfam" id="PF00512">
    <property type="entry name" value="HisKA"/>
    <property type="match status" value="1"/>
</dbReference>
<evidence type="ECO:0000256" key="3">
    <source>
        <dbReference type="ARBA" id="ARBA00012438"/>
    </source>
</evidence>
<keyword evidence="9" id="KW-1133">Transmembrane helix</keyword>
<feature type="transmembrane region" description="Helical" evidence="9">
    <location>
        <begin position="107"/>
        <end position="128"/>
    </location>
</feature>
<dbReference type="InterPro" id="IPR003594">
    <property type="entry name" value="HATPase_dom"/>
</dbReference>
<dbReference type="PANTHER" id="PTHR45453:SF1">
    <property type="entry name" value="PHOSPHATE REGULON SENSOR PROTEIN PHOR"/>
    <property type="match status" value="1"/>
</dbReference>
<name>A0ABT2S1P7_9FIRM</name>
<dbReference type="Pfam" id="PF02518">
    <property type="entry name" value="HATPase_c"/>
    <property type="match status" value="1"/>
</dbReference>
<dbReference type="SMART" id="SM00388">
    <property type="entry name" value="HisKA"/>
    <property type="match status" value="1"/>
</dbReference>
<accession>A0ABT2S1P7</accession>
<protein>
    <recommendedName>
        <fullName evidence="3">histidine kinase</fullName>
        <ecNumber evidence="3">2.7.13.3</ecNumber>
    </recommendedName>
</protein>
<comment type="subcellular location">
    <subcellularLocation>
        <location evidence="2">Membrane</location>
    </subcellularLocation>
</comment>
<keyword evidence="9" id="KW-0472">Membrane</keyword>
<evidence type="ECO:0000256" key="6">
    <source>
        <dbReference type="ARBA" id="ARBA00022777"/>
    </source>
</evidence>
<dbReference type="InterPro" id="IPR036890">
    <property type="entry name" value="HATPase_C_sf"/>
</dbReference>
<dbReference type="SUPFAM" id="SSF55874">
    <property type="entry name" value="ATPase domain of HSP90 chaperone/DNA topoisomerase II/histidine kinase"/>
    <property type="match status" value="1"/>
</dbReference>
<dbReference type="Gene3D" id="1.10.287.130">
    <property type="match status" value="1"/>
</dbReference>
<dbReference type="Gene3D" id="3.30.565.10">
    <property type="entry name" value="Histidine kinase-like ATPase, C-terminal domain"/>
    <property type="match status" value="1"/>
</dbReference>
<dbReference type="SMART" id="SM00387">
    <property type="entry name" value="HATPase_c"/>
    <property type="match status" value="1"/>
</dbReference>
<dbReference type="InterPro" id="IPR003661">
    <property type="entry name" value="HisK_dim/P_dom"/>
</dbReference>
<keyword evidence="7" id="KW-0902">Two-component regulatory system</keyword>
<feature type="coiled-coil region" evidence="8">
    <location>
        <begin position="167"/>
        <end position="205"/>
    </location>
</feature>
<comment type="catalytic activity">
    <reaction evidence="1">
        <text>ATP + protein L-histidine = ADP + protein N-phospho-L-histidine.</text>
        <dbReference type="EC" id="2.7.13.3"/>
    </reaction>
</comment>
<organism evidence="11 12">
    <name type="scientific">Laedolimicola ammoniilytica</name>
    <dbReference type="NCBI Taxonomy" id="2981771"/>
    <lineage>
        <taxon>Bacteria</taxon>
        <taxon>Bacillati</taxon>
        <taxon>Bacillota</taxon>
        <taxon>Clostridia</taxon>
        <taxon>Lachnospirales</taxon>
        <taxon>Lachnospiraceae</taxon>
        <taxon>Laedolimicola</taxon>
    </lineage>
</organism>
<keyword evidence="6 11" id="KW-0418">Kinase</keyword>
<dbReference type="InterPro" id="IPR005467">
    <property type="entry name" value="His_kinase_dom"/>
</dbReference>
<keyword evidence="8" id="KW-0175">Coiled coil</keyword>
<evidence type="ECO:0000256" key="9">
    <source>
        <dbReference type="SAM" id="Phobius"/>
    </source>
</evidence>
<dbReference type="SUPFAM" id="SSF47384">
    <property type="entry name" value="Homodimeric domain of signal transducing histidine kinase"/>
    <property type="match status" value="1"/>
</dbReference>
<keyword evidence="12" id="KW-1185">Reference proteome</keyword>
<evidence type="ECO:0000256" key="5">
    <source>
        <dbReference type="ARBA" id="ARBA00022679"/>
    </source>
</evidence>
<keyword evidence="9" id="KW-0812">Transmembrane</keyword>
<dbReference type="Proteomes" id="UP001652461">
    <property type="component" value="Unassembled WGS sequence"/>
</dbReference>
<dbReference type="InterPro" id="IPR050351">
    <property type="entry name" value="BphY/WalK/GraS-like"/>
</dbReference>
<feature type="domain" description="Histidine kinase" evidence="10">
    <location>
        <begin position="201"/>
        <end position="421"/>
    </location>
</feature>
<dbReference type="EC" id="2.7.13.3" evidence="3"/>
<dbReference type="PRINTS" id="PR00344">
    <property type="entry name" value="BCTRLSENSOR"/>
</dbReference>
<dbReference type="RefSeq" id="WP_158365358.1">
    <property type="nucleotide sequence ID" value="NZ_JAOQKC010000037.1"/>
</dbReference>
<dbReference type="PANTHER" id="PTHR45453">
    <property type="entry name" value="PHOSPHATE REGULON SENSOR PROTEIN PHOR"/>
    <property type="match status" value="1"/>
</dbReference>
<evidence type="ECO:0000256" key="8">
    <source>
        <dbReference type="SAM" id="Coils"/>
    </source>
</evidence>
<proteinExistence type="predicted"/>
<dbReference type="EMBL" id="JAOQKC010000037">
    <property type="protein sequence ID" value="MCU6698514.1"/>
    <property type="molecule type" value="Genomic_DNA"/>
</dbReference>
<keyword evidence="5" id="KW-0808">Transferase</keyword>
<dbReference type="CDD" id="cd00082">
    <property type="entry name" value="HisKA"/>
    <property type="match status" value="1"/>
</dbReference>
<feature type="transmembrane region" description="Helical" evidence="9">
    <location>
        <begin position="16"/>
        <end position="42"/>
    </location>
</feature>
<dbReference type="CDD" id="cd00075">
    <property type="entry name" value="HATPase"/>
    <property type="match status" value="1"/>
</dbReference>
<evidence type="ECO:0000256" key="1">
    <source>
        <dbReference type="ARBA" id="ARBA00000085"/>
    </source>
</evidence>
<keyword evidence="4" id="KW-0597">Phosphoprotein</keyword>
<evidence type="ECO:0000256" key="2">
    <source>
        <dbReference type="ARBA" id="ARBA00004370"/>
    </source>
</evidence>
<evidence type="ECO:0000313" key="11">
    <source>
        <dbReference type="EMBL" id="MCU6698514.1"/>
    </source>
</evidence>
<dbReference type="InterPro" id="IPR004358">
    <property type="entry name" value="Sig_transdc_His_kin-like_C"/>
</dbReference>
<sequence>MESGGKAVTKRYRKKITVVLSLVLPVILLFAILNCFTTYVFYEDYKYKMNLMTEIAAKEEFSGLDAVSELLKDKDIETNEQGRRLLEQYGYWGNKGNAFYSQFRHQVMVTGAVSTVICVLLLTFLLYWKKKEDAYHQKILDQLEEILIRFRENKFDDLLKTENHAELEKLNDQLEAIGHHIQLIKEEARAEKENTKEMVSDISHQLKTPVAALDTCFSVLMQNDLSATEQEEFRIRCRSALDGLETLLQSLLEISKMETGLIQINKKKLPLMDTVISAVNRTYPKADEKEIEFVFDYEKELETCTIMQDKRWLGEAVINVLDNAVKYSPCGSKIFIRLQKRNDLVRMEIEDQGIGIPQNEYHKIFQRFYRGSSKEVMEKSGTGIGLFLSREIIEKHAGTITVTSGKKKKGSTFVIQLPYDCFLLGTL</sequence>
<dbReference type="InterPro" id="IPR036097">
    <property type="entry name" value="HisK_dim/P_sf"/>
</dbReference>
<evidence type="ECO:0000259" key="10">
    <source>
        <dbReference type="PROSITE" id="PS50109"/>
    </source>
</evidence>
<evidence type="ECO:0000313" key="12">
    <source>
        <dbReference type="Proteomes" id="UP001652461"/>
    </source>
</evidence>
<evidence type="ECO:0000256" key="4">
    <source>
        <dbReference type="ARBA" id="ARBA00022553"/>
    </source>
</evidence>